<keyword evidence="4" id="KW-1185">Reference proteome</keyword>
<accession>H6L394</accession>
<dbReference type="STRING" id="984262.SGRA_2192"/>
<dbReference type="RefSeq" id="WP_015692537.1">
    <property type="nucleotide sequence ID" value="NC_016940.1"/>
</dbReference>
<dbReference type="InterPro" id="IPR036691">
    <property type="entry name" value="Endo/exonu/phosph_ase_sf"/>
</dbReference>
<keyword evidence="3" id="KW-0540">Nuclease</keyword>
<dbReference type="EMBL" id="CP002831">
    <property type="protein sequence ID" value="AFC24921.1"/>
    <property type="molecule type" value="Genomic_DNA"/>
</dbReference>
<name>H6L394_SAPGL</name>
<evidence type="ECO:0000313" key="3">
    <source>
        <dbReference type="EMBL" id="AFC24921.1"/>
    </source>
</evidence>
<dbReference type="GO" id="GO:0006506">
    <property type="term" value="P:GPI anchor biosynthetic process"/>
    <property type="evidence" value="ECO:0007669"/>
    <property type="project" value="TreeGrafter"/>
</dbReference>
<dbReference type="OrthoDB" id="635146at2"/>
<dbReference type="SUPFAM" id="SSF56219">
    <property type="entry name" value="DNase I-like"/>
    <property type="match status" value="1"/>
</dbReference>
<feature type="domain" description="Endonuclease/exonuclease/phosphatase" evidence="2">
    <location>
        <begin position="107"/>
        <end position="354"/>
    </location>
</feature>
<dbReference type="CDD" id="cd09084">
    <property type="entry name" value="EEP-2"/>
    <property type="match status" value="1"/>
</dbReference>
<gene>
    <name evidence="3" type="ordered locus">SGRA_2192</name>
</gene>
<feature type="transmembrane region" description="Helical" evidence="1">
    <location>
        <begin position="41"/>
        <end position="64"/>
    </location>
</feature>
<evidence type="ECO:0000256" key="1">
    <source>
        <dbReference type="SAM" id="Phobius"/>
    </source>
</evidence>
<dbReference type="Gene3D" id="3.60.10.10">
    <property type="entry name" value="Endonuclease/exonuclease/phosphatase"/>
    <property type="match status" value="1"/>
</dbReference>
<keyword evidence="1" id="KW-0472">Membrane</keyword>
<dbReference type="AlphaFoldDB" id="H6L394"/>
<reference evidence="3 4" key="1">
    <citation type="journal article" date="2012" name="Stand. Genomic Sci.">
        <title>Complete genome sequencing and analysis of Saprospira grandis str. Lewin, a predatory marine bacterium.</title>
        <authorList>
            <person name="Saw J.H."/>
            <person name="Yuryev A."/>
            <person name="Kanbe M."/>
            <person name="Hou S."/>
            <person name="Young A.G."/>
            <person name="Aizawa S."/>
            <person name="Alam M."/>
        </authorList>
    </citation>
    <scope>NUCLEOTIDE SEQUENCE [LARGE SCALE GENOMIC DNA]</scope>
    <source>
        <strain evidence="3 4">Lewin</strain>
    </source>
</reference>
<evidence type="ECO:0000259" key="2">
    <source>
        <dbReference type="Pfam" id="PF03372"/>
    </source>
</evidence>
<feature type="transmembrane region" description="Helical" evidence="1">
    <location>
        <begin position="12"/>
        <end position="35"/>
    </location>
</feature>
<dbReference type="PANTHER" id="PTHR14859:SF15">
    <property type="entry name" value="ENDONUCLEASE_EXONUCLEASE_PHOSPHATASE DOMAIN-CONTAINING PROTEIN"/>
    <property type="match status" value="1"/>
</dbReference>
<keyword evidence="1" id="KW-0812">Transmembrane</keyword>
<dbReference type="HOGENOM" id="CLU_060500_0_1_10"/>
<dbReference type="GO" id="GO:0016020">
    <property type="term" value="C:membrane"/>
    <property type="evidence" value="ECO:0007669"/>
    <property type="project" value="GOC"/>
</dbReference>
<dbReference type="PANTHER" id="PTHR14859">
    <property type="entry name" value="CALCOFLUOR WHITE HYPERSENSITIVE PROTEIN PRECURSOR"/>
    <property type="match status" value="1"/>
</dbReference>
<keyword evidence="3" id="KW-0255">Endonuclease</keyword>
<feature type="transmembrane region" description="Helical" evidence="1">
    <location>
        <begin position="71"/>
        <end position="87"/>
    </location>
</feature>
<dbReference type="eggNOG" id="COG3568">
    <property type="taxonomic scope" value="Bacteria"/>
</dbReference>
<dbReference type="InterPro" id="IPR005135">
    <property type="entry name" value="Endo/exonuclease/phosphatase"/>
</dbReference>
<evidence type="ECO:0000313" key="4">
    <source>
        <dbReference type="Proteomes" id="UP000007519"/>
    </source>
</evidence>
<sequence>MKIVRYLRALSVRLLLLLNLPFSLLLLLSYLAPIIPPTSNSYLAILALGFPFLLLANFVWALFWLFRRKRLFYLPAICMLLGFPYFSQTYGLRFSAQRAAPAGFRMMSYNMRYFNTGLYRKDADLLREQNRFLAYLKKENPHILAAQECSGRGVASTQRFKDSLLQMGLSYQHLGGGSSLGIFSRYPLINLGQIRFEGSHNGAIFADVVGPKDTFRLYAVHLQSTRLGQDAGEVLKKENLKSLNDKKTQDTYYRIGSKLSNAFELRAIQAQAIVKHATASPHPVFIMGDFNDTPLSYSYRLLAKGRKDSFIEQGSGLGASYAGGLPGLRIDYILLPKSCKAYNHRLQAEAISDHRAVISDCECP</sequence>
<protein>
    <submittedName>
        <fullName evidence="3">Endonuclease/exonuclease/phosphatase family protein</fullName>
    </submittedName>
</protein>
<keyword evidence="3" id="KW-0378">Hydrolase</keyword>
<dbReference type="InterPro" id="IPR051916">
    <property type="entry name" value="GPI-anchor_lipid_remodeler"/>
</dbReference>
<dbReference type="KEGG" id="sgn:SGRA_2192"/>
<dbReference type="GO" id="GO:0004519">
    <property type="term" value="F:endonuclease activity"/>
    <property type="evidence" value="ECO:0007669"/>
    <property type="project" value="UniProtKB-KW"/>
</dbReference>
<dbReference type="Proteomes" id="UP000007519">
    <property type="component" value="Chromosome"/>
</dbReference>
<proteinExistence type="predicted"/>
<keyword evidence="1" id="KW-1133">Transmembrane helix</keyword>
<organism evidence="3 4">
    <name type="scientific">Saprospira grandis (strain Lewin)</name>
    <dbReference type="NCBI Taxonomy" id="984262"/>
    <lineage>
        <taxon>Bacteria</taxon>
        <taxon>Pseudomonadati</taxon>
        <taxon>Bacteroidota</taxon>
        <taxon>Saprospiria</taxon>
        <taxon>Saprospirales</taxon>
        <taxon>Saprospiraceae</taxon>
        <taxon>Saprospira</taxon>
    </lineage>
</organism>
<dbReference type="Pfam" id="PF03372">
    <property type="entry name" value="Exo_endo_phos"/>
    <property type="match status" value="1"/>
</dbReference>